<evidence type="ECO:0000313" key="2">
    <source>
        <dbReference type="EMBL" id="SHJ80037.1"/>
    </source>
</evidence>
<keyword evidence="3" id="KW-1185">Reference proteome</keyword>
<evidence type="ECO:0000259" key="1">
    <source>
        <dbReference type="Pfam" id="PF13460"/>
    </source>
</evidence>
<gene>
    <name evidence="2" type="ORF">SAMN02745244_03291</name>
</gene>
<dbReference type="SUPFAM" id="SSF51735">
    <property type="entry name" value="NAD(P)-binding Rossmann-fold domains"/>
    <property type="match status" value="1"/>
</dbReference>
<name>A0A1M6M952_9ACTN</name>
<dbReference type="CDD" id="cd05243">
    <property type="entry name" value="SDR_a5"/>
    <property type="match status" value="1"/>
</dbReference>
<dbReference type="Gene3D" id="3.40.50.720">
    <property type="entry name" value="NAD(P)-binding Rossmann-like Domain"/>
    <property type="match status" value="1"/>
</dbReference>
<dbReference type="AlphaFoldDB" id="A0A1M6M952"/>
<dbReference type="Proteomes" id="UP000184512">
    <property type="component" value="Unassembled WGS sequence"/>
</dbReference>
<organism evidence="2 3">
    <name type="scientific">Tessaracoccus bendigoensis DSM 12906</name>
    <dbReference type="NCBI Taxonomy" id="1123357"/>
    <lineage>
        <taxon>Bacteria</taxon>
        <taxon>Bacillati</taxon>
        <taxon>Actinomycetota</taxon>
        <taxon>Actinomycetes</taxon>
        <taxon>Propionibacteriales</taxon>
        <taxon>Propionibacteriaceae</taxon>
        <taxon>Tessaracoccus</taxon>
    </lineage>
</organism>
<dbReference type="PANTHER" id="PTHR15020">
    <property type="entry name" value="FLAVIN REDUCTASE-RELATED"/>
    <property type="match status" value="1"/>
</dbReference>
<reference evidence="2 3" key="1">
    <citation type="submission" date="2016-11" db="EMBL/GenBank/DDBJ databases">
        <authorList>
            <person name="Jaros S."/>
            <person name="Januszkiewicz K."/>
            <person name="Wedrychowicz H."/>
        </authorList>
    </citation>
    <scope>NUCLEOTIDE SEQUENCE [LARGE SCALE GENOMIC DNA]</scope>
    <source>
        <strain evidence="2 3">DSM 12906</strain>
    </source>
</reference>
<protein>
    <submittedName>
        <fullName evidence="2">Uncharacterized conserved protein YbjT, contains NAD(P)-binding and DUF2867 domains</fullName>
    </submittedName>
</protein>
<feature type="domain" description="NAD(P)-binding" evidence="1">
    <location>
        <begin position="5"/>
        <end position="181"/>
    </location>
</feature>
<accession>A0A1M6M952</accession>
<dbReference type="InterPro" id="IPR016040">
    <property type="entry name" value="NAD(P)-bd_dom"/>
</dbReference>
<proteinExistence type="predicted"/>
<dbReference type="EMBL" id="FQZG01000083">
    <property type="protein sequence ID" value="SHJ80037.1"/>
    <property type="molecule type" value="Genomic_DNA"/>
</dbReference>
<dbReference type="STRING" id="1123357.SAMN02745244_03291"/>
<evidence type="ECO:0000313" key="3">
    <source>
        <dbReference type="Proteomes" id="UP000184512"/>
    </source>
</evidence>
<sequence>MLVVGATGSIGRHVVAEALRVGFQTRALVREPGQVSLFPEGTRVIVGDPARSESIAGALDGVTGVVFTQGTYRDADAEQANYRPVRAVLNALKKPARIALMTALGVTSPTPGHDWKRRGERLVRASGLPYTIVRPGWFDYNKPDEHRLVFRQGDTHLAGNASDGAISRRQIARVLVASLTSDAADRKTFELVAEPGEAQAELDPLFAALQPDAELDGPRDRENLPLNA</sequence>
<dbReference type="PANTHER" id="PTHR15020:SF50">
    <property type="entry name" value="UPF0659 PROTEIN YMR090W"/>
    <property type="match status" value="1"/>
</dbReference>
<dbReference type="Pfam" id="PF13460">
    <property type="entry name" value="NAD_binding_10"/>
    <property type="match status" value="1"/>
</dbReference>
<dbReference type="InterPro" id="IPR036291">
    <property type="entry name" value="NAD(P)-bd_dom_sf"/>
</dbReference>